<evidence type="ECO:0000256" key="2">
    <source>
        <dbReference type="ARBA" id="ARBA00022898"/>
    </source>
</evidence>
<feature type="domain" description="Aminotransferase class I/classII large" evidence="4">
    <location>
        <begin position="129"/>
        <end position="297"/>
    </location>
</feature>
<accession>A0A975I787</accession>
<evidence type="ECO:0000313" key="5">
    <source>
        <dbReference type="EMBL" id="QTN34586.1"/>
    </source>
</evidence>
<dbReference type="KEGG" id="cact:HZ995_08655"/>
<evidence type="ECO:0000313" key="6">
    <source>
        <dbReference type="Proteomes" id="UP000665026"/>
    </source>
</evidence>
<dbReference type="EMBL" id="CP060010">
    <property type="protein sequence ID" value="QTN34586.1"/>
    <property type="molecule type" value="Genomic_DNA"/>
</dbReference>
<dbReference type="RefSeq" id="WP_209355278.1">
    <property type="nucleotide sequence ID" value="NZ_CP060010.1"/>
</dbReference>
<dbReference type="InterPro" id="IPR004839">
    <property type="entry name" value="Aminotransferase_I/II_large"/>
</dbReference>
<keyword evidence="3" id="KW-0808">Transferase</keyword>
<proteinExistence type="inferred from homology"/>
<organism evidence="5 6">
    <name type="scientific">Cognatishimia activa</name>
    <dbReference type="NCBI Taxonomy" id="1715691"/>
    <lineage>
        <taxon>Bacteria</taxon>
        <taxon>Pseudomonadati</taxon>
        <taxon>Pseudomonadota</taxon>
        <taxon>Alphaproteobacteria</taxon>
        <taxon>Rhodobacterales</taxon>
        <taxon>Paracoccaceae</taxon>
        <taxon>Cognatishimia</taxon>
    </lineage>
</organism>
<dbReference type="GO" id="GO:0030170">
    <property type="term" value="F:pyridoxal phosphate binding"/>
    <property type="evidence" value="ECO:0007669"/>
    <property type="project" value="InterPro"/>
</dbReference>
<dbReference type="Gene3D" id="3.40.640.10">
    <property type="entry name" value="Type I PLP-dependent aspartate aminotransferase-like (Major domain)"/>
    <property type="match status" value="2"/>
</dbReference>
<comment type="cofactor">
    <cofactor evidence="1 3">
        <name>pyridoxal 5'-phosphate</name>
        <dbReference type="ChEBI" id="CHEBI:597326"/>
    </cofactor>
</comment>
<gene>
    <name evidence="5" type="ORF">HZ995_08655</name>
</gene>
<evidence type="ECO:0000256" key="3">
    <source>
        <dbReference type="RuleBase" id="RU000481"/>
    </source>
</evidence>
<dbReference type="InterPro" id="IPR015424">
    <property type="entry name" value="PyrdxlP-dep_Trfase"/>
</dbReference>
<protein>
    <recommendedName>
        <fullName evidence="3">Aminotransferase</fullName>
        <ecNumber evidence="3">2.6.1.-</ecNumber>
    </recommendedName>
</protein>
<dbReference type="CDD" id="cd00609">
    <property type="entry name" value="AAT_like"/>
    <property type="match status" value="1"/>
</dbReference>
<dbReference type="PANTHER" id="PTHR42885:SF1">
    <property type="entry name" value="THREONINE-PHOSPHATE DECARBOXYLASE"/>
    <property type="match status" value="1"/>
</dbReference>
<comment type="similarity">
    <text evidence="3">Belongs to the class-I pyridoxal-phosphate-dependent aminotransferase family.</text>
</comment>
<dbReference type="GO" id="GO:0008483">
    <property type="term" value="F:transaminase activity"/>
    <property type="evidence" value="ECO:0007669"/>
    <property type="project" value="UniProtKB-KW"/>
</dbReference>
<dbReference type="Pfam" id="PF00155">
    <property type="entry name" value="Aminotran_1_2"/>
    <property type="match status" value="1"/>
</dbReference>
<dbReference type="SUPFAM" id="SSF53383">
    <property type="entry name" value="PLP-dependent transferases"/>
    <property type="match status" value="1"/>
</dbReference>
<evidence type="ECO:0000259" key="4">
    <source>
        <dbReference type="Pfam" id="PF00155"/>
    </source>
</evidence>
<dbReference type="InterPro" id="IPR015422">
    <property type="entry name" value="PyrdxlP-dep_Trfase_small"/>
</dbReference>
<sequence length="315" mass="34334">MGETRDHGGNLDAQIARYGGTRETWIDLSTGINPVPYPLPAFSPDCWTALPDSSAQTGLTEAARRFWNVPESLDILATPGASALISRMPSLFAGNTVDIPQPTYNEHAASFEAQGWSVGTSQELRVLVHPNNPTGHFWSLGDLITKATVIDESFCDIAPERSLMASALDGDRVILKSFGKFWGLAGLRLGFMIARPDLIAKMSGHIGPWAVSGPALAIGTEALSDSDWARTTRARLAADADRLDQMMIAKGARIAGGCSLFRLYEVQNAETTQTRLAENHIWSRIFPYSKTYIRLGLPAPDRWDQLEAAIDKSFS</sequence>
<keyword evidence="3 5" id="KW-0032">Aminotransferase</keyword>
<dbReference type="AlphaFoldDB" id="A0A975I787"/>
<dbReference type="PANTHER" id="PTHR42885">
    <property type="entry name" value="HISTIDINOL-PHOSPHATE AMINOTRANSFERASE-RELATED"/>
    <property type="match status" value="1"/>
</dbReference>
<dbReference type="Gene3D" id="3.90.1150.10">
    <property type="entry name" value="Aspartate Aminotransferase, domain 1"/>
    <property type="match status" value="1"/>
</dbReference>
<keyword evidence="2" id="KW-0663">Pyridoxal phosphate</keyword>
<dbReference type="EC" id="2.6.1.-" evidence="3"/>
<dbReference type="InterPro" id="IPR015421">
    <property type="entry name" value="PyrdxlP-dep_Trfase_major"/>
</dbReference>
<name>A0A975I787_9RHOB</name>
<dbReference type="PROSITE" id="PS00105">
    <property type="entry name" value="AA_TRANSFER_CLASS_1"/>
    <property type="match status" value="1"/>
</dbReference>
<dbReference type="InterPro" id="IPR004838">
    <property type="entry name" value="NHTrfase_class1_PyrdxlP-BS"/>
</dbReference>
<reference evidence="5" key="1">
    <citation type="submission" date="2020-07" db="EMBL/GenBank/DDBJ databases">
        <title>Genome sequences of bacteria associated with the marine, planktonic diatom Thalassiosira profunda strain ECT2AJA-044.</title>
        <authorList>
            <person name="Gargas C.B."/>
            <person name="Roberts W.R."/>
            <person name="Alverson A.J."/>
        </authorList>
    </citation>
    <scope>NUCLEOTIDE SEQUENCE</scope>
    <source>
        <strain evidence="5">ECT2AJA-044</strain>
    </source>
</reference>
<dbReference type="Proteomes" id="UP000665026">
    <property type="component" value="Chromosome"/>
</dbReference>
<evidence type="ECO:0000256" key="1">
    <source>
        <dbReference type="ARBA" id="ARBA00001933"/>
    </source>
</evidence>